<evidence type="ECO:0000313" key="2">
    <source>
        <dbReference type="Proteomes" id="UP001603978"/>
    </source>
</evidence>
<proteinExistence type="predicted"/>
<dbReference type="Proteomes" id="UP001603978">
    <property type="component" value="Unassembled WGS sequence"/>
</dbReference>
<keyword evidence="2" id="KW-1185">Reference proteome</keyword>
<dbReference type="EMBL" id="JBICRM010000034">
    <property type="protein sequence ID" value="MFG1709145.1"/>
    <property type="molecule type" value="Genomic_DNA"/>
</dbReference>
<sequence>MAKLSDLLHVRTFGKGRYEAEIPGFGRFEGERPTAAIDAAVAAFKEFHLMGDDTKVEYIPCNDGKTLFHCWATPHGWAQQIVKLDQGGRTAGFGHFSRDRDGDRTWEQFVARMREWAADYDGTVSAAAAS</sequence>
<name>A0ABW7AP09_9ACTN</name>
<evidence type="ECO:0000313" key="1">
    <source>
        <dbReference type="EMBL" id="MFG1709145.1"/>
    </source>
</evidence>
<reference evidence="1 2" key="1">
    <citation type="submission" date="2024-10" db="EMBL/GenBank/DDBJ databases">
        <authorList>
            <person name="Topkara A.R."/>
            <person name="Saygin H."/>
        </authorList>
    </citation>
    <scope>NUCLEOTIDE SEQUENCE [LARGE SCALE GENOMIC DNA]</scope>
    <source>
        <strain evidence="1 2">M3C6</strain>
    </source>
</reference>
<comment type="caution">
    <text evidence="1">The sequence shown here is derived from an EMBL/GenBank/DDBJ whole genome shotgun (WGS) entry which is preliminary data.</text>
</comment>
<organism evidence="1 2">
    <name type="scientific">Nonomuraea marmarensis</name>
    <dbReference type="NCBI Taxonomy" id="3351344"/>
    <lineage>
        <taxon>Bacteria</taxon>
        <taxon>Bacillati</taxon>
        <taxon>Actinomycetota</taxon>
        <taxon>Actinomycetes</taxon>
        <taxon>Streptosporangiales</taxon>
        <taxon>Streptosporangiaceae</taxon>
        <taxon>Nonomuraea</taxon>
    </lineage>
</organism>
<gene>
    <name evidence="1" type="ORF">ACFLIM_38735</name>
</gene>
<protein>
    <submittedName>
        <fullName evidence="1">Uncharacterized protein</fullName>
    </submittedName>
</protein>
<accession>A0ABW7AP09</accession>
<dbReference type="RefSeq" id="WP_393173635.1">
    <property type="nucleotide sequence ID" value="NZ_JBICRM010000034.1"/>
</dbReference>